<accession>A0A0A9C0D6</accession>
<feature type="region of interest" description="Disordered" evidence="1">
    <location>
        <begin position="63"/>
        <end position="85"/>
    </location>
</feature>
<evidence type="ECO:0000313" key="2">
    <source>
        <dbReference type="EMBL" id="JAD67918.1"/>
    </source>
</evidence>
<proteinExistence type="predicted"/>
<organism evidence="2">
    <name type="scientific">Arundo donax</name>
    <name type="common">Giant reed</name>
    <name type="synonym">Donax arundinaceus</name>
    <dbReference type="NCBI Taxonomy" id="35708"/>
    <lineage>
        <taxon>Eukaryota</taxon>
        <taxon>Viridiplantae</taxon>
        <taxon>Streptophyta</taxon>
        <taxon>Embryophyta</taxon>
        <taxon>Tracheophyta</taxon>
        <taxon>Spermatophyta</taxon>
        <taxon>Magnoliopsida</taxon>
        <taxon>Liliopsida</taxon>
        <taxon>Poales</taxon>
        <taxon>Poaceae</taxon>
        <taxon>PACMAD clade</taxon>
        <taxon>Arundinoideae</taxon>
        <taxon>Arundineae</taxon>
        <taxon>Arundo</taxon>
    </lineage>
</organism>
<reference evidence="2" key="2">
    <citation type="journal article" date="2015" name="Data Brief">
        <title>Shoot transcriptome of the giant reed, Arundo donax.</title>
        <authorList>
            <person name="Barrero R.A."/>
            <person name="Guerrero F.D."/>
            <person name="Moolhuijzen P."/>
            <person name="Goolsby J.A."/>
            <person name="Tidwell J."/>
            <person name="Bellgard S.E."/>
            <person name="Bellgard M.I."/>
        </authorList>
    </citation>
    <scope>NUCLEOTIDE SEQUENCE</scope>
    <source>
        <tissue evidence="2">Shoot tissue taken approximately 20 cm above the soil surface</tissue>
    </source>
</reference>
<dbReference type="EMBL" id="GBRH01229977">
    <property type="protein sequence ID" value="JAD67918.1"/>
    <property type="molecule type" value="Transcribed_RNA"/>
</dbReference>
<evidence type="ECO:0000256" key="1">
    <source>
        <dbReference type="SAM" id="MobiDB-lite"/>
    </source>
</evidence>
<name>A0A0A9C0D6_ARUDO</name>
<reference evidence="2" key="1">
    <citation type="submission" date="2014-09" db="EMBL/GenBank/DDBJ databases">
        <authorList>
            <person name="Magalhaes I.L.F."/>
            <person name="Oliveira U."/>
            <person name="Santos F.R."/>
            <person name="Vidigal T.H.D.A."/>
            <person name="Brescovit A.D."/>
            <person name="Santos A.J."/>
        </authorList>
    </citation>
    <scope>NUCLEOTIDE SEQUENCE</scope>
    <source>
        <tissue evidence="2">Shoot tissue taken approximately 20 cm above the soil surface</tissue>
    </source>
</reference>
<sequence length="85" mass="9992">MWIMTYYLCFFYLSLEDPKKRHNYRLPPHVDCSVCYTFQYEIILSIGHTEWLGRQTSLMSTPLLEDRGNNNNNNKAFSPKQVGVG</sequence>
<protein>
    <submittedName>
        <fullName evidence="2">Uncharacterized protein</fullName>
    </submittedName>
</protein>
<dbReference type="AlphaFoldDB" id="A0A0A9C0D6"/>